<proteinExistence type="inferred from homology"/>
<dbReference type="Proteomes" id="UP000023758">
    <property type="component" value="Unassembled WGS sequence"/>
</dbReference>
<evidence type="ECO:0000256" key="1">
    <source>
        <dbReference type="RuleBase" id="RU366020"/>
    </source>
</evidence>
<dbReference type="SUPFAM" id="SSF81606">
    <property type="entry name" value="PP2C-like"/>
    <property type="match status" value="1"/>
</dbReference>
<dbReference type="GO" id="GO:0046872">
    <property type="term" value="F:metal ion binding"/>
    <property type="evidence" value="ECO:0007669"/>
    <property type="project" value="UniProtKB-UniRule"/>
</dbReference>
<keyword evidence="1" id="KW-0460">Magnesium</keyword>
<name>A0A022VV21_TRIRU</name>
<evidence type="ECO:0000313" key="3">
    <source>
        <dbReference type="EMBL" id="EZF49930.1"/>
    </source>
</evidence>
<reference evidence="3" key="1">
    <citation type="submission" date="2014-02" db="EMBL/GenBank/DDBJ databases">
        <title>The Genome Sequence of Trichophyton rubrum (morphotype fischeri) CBS 288.86.</title>
        <authorList>
            <consortium name="The Broad Institute Genomics Platform"/>
            <person name="Cuomo C.A."/>
            <person name="White T.C."/>
            <person name="Graser Y."/>
            <person name="Martinez-Rossi N."/>
            <person name="Heitman J."/>
            <person name="Young S.K."/>
            <person name="Zeng Q."/>
            <person name="Gargeya S."/>
            <person name="Abouelleil A."/>
            <person name="Alvarado L."/>
            <person name="Chapman S.B."/>
            <person name="Gainer-Dewar J."/>
            <person name="Goldberg J."/>
            <person name="Griggs A."/>
            <person name="Gujja S."/>
            <person name="Hansen M."/>
            <person name="Howarth C."/>
            <person name="Imamovic A."/>
            <person name="Larimer J."/>
            <person name="Martinez D."/>
            <person name="Murphy C."/>
            <person name="Pearson M.D."/>
            <person name="Persinoti G."/>
            <person name="Poon T."/>
            <person name="Priest M."/>
            <person name="Roberts A.D."/>
            <person name="Saif S."/>
            <person name="Shea T.D."/>
            <person name="Sykes S.N."/>
            <person name="Wortman J."/>
            <person name="Nusbaum C."/>
            <person name="Birren B."/>
        </authorList>
    </citation>
    <scope>NUCLEOTIDE SEQUENCE [LARGE SCALE GENOMIC DNA]</scope>
    <source>
        <strain evidence="3">CBS 288.86</strain>
    </source>
</reference>
<organism evidence="3">
    <name type="scientific">Trichophyton rubrum CBS 288.86</name>
    <dbReference type="NCBI Taxonomy" id="1215330"/>
    <lineage>
        <taxon>Eukaryota</taxon>
        <taxon>Fungi</taxon>
        <taxon>Dikarya</taxon>
        <taxon>Ascomycota</taxon>
        <taxon>Pezizomycotina</taxon>
        <taxon>Eurotiomycetes</taxon>
        <taxon>Eurotiomycetidae</taxon>
        <taxon>Onygenales</taxon>
        <taxon>Arthrodermataceae</taxon>
        <taxon>Trichophyton</taxon>
    </lineage>
</organism>
<comment type="cofactor">
    <cofactor evidence="1">
        <name>Mn(2+)</name>
        <dbReference type="ChEBI" id="CHEBI:29035"/>
    </cofactor>
</comment>
<gene>
    <name evidence="3" type="ORF">H103_06643</name>
</gene>
<accession>A0A022VV21</accession>
<evidence type="ECO:0000259" key="2">
    <source>
        <dbReference type="PROSITE" id="PS51746"/>
    </source>
</evidence>
<dbReference type="InterPro" id="IPR039123">
    <property type="entry name" value="PPTC7"/>
</dbReference>
<dbReference type="OrthoDB" id="60843at2759"/>
<comment type="cofactor">
    <cofactor evidence="1">
        <name>Mg(2+)</name>
        <dbReference type="ChEBI" id="CHEBI:18420"/>
    </cofactor>
</comment>
<dbReference type="SMART" id="SM00332">
    <property type="entry name" value="PP2Cc"/>
    <property type="match status" value="1"/>
</dbReference>
<comment type="similarity">
    <text evidence="1">Belongs to the PP2C family.</text>
</comment>
<dbReference type="EMBL" id="KK207894">
    <property type="protein sequence ID" value="EZF49930.1"/>
    <property type="molecule type" value="Genomic_DNA"/>
</dbReference>
<dbReference type="InterPro" id="IPR036457">
    <property type="entry name" value="PPM-type-like_dom_sf"/>
</dbReference>
<dbReference type="EC" id="3.1.3.16" evidence="1"/>
<dbReference type="SMART" id="SM00331">
    <property type="entry name" value="PP2C_SIG"/>
    <property type="match status" value="1"/>
</dbReference>
<dbReference type="PANTHER" id="PTHR12320:SF1">
    <property type="entry name" value="PROTEIN PHOSPHATASE PTC7 HOMOLOG"/>
    <property type="match status" value="1"/>
</dbReference>
<keyword evidence="1" id="KW-0464">Manganese</keyword>
<feature type="domain" description="PPM-type phosphatase" evidence="2">
    <location>
        <begin position="100"/>
        <end position="417"/>
    </location>
</feature>
<protein>
    <recommendedName>
        <fullName evidence="1">Protein phosphatase</fullName>
        <ecNumber evidence="1">3.1.3.16</ecNumber>
    </recommendedName>
</protein>
<comment type="catalytic activity">
    <reaction evidence="1">
        <text>O-phospho-L-threonyl-[protein] + H2O = L-threonyl-[protein] + phosphate</text>
        <dbReference type="Rhea" id="RHEA:47004"/>
        <dbReference type="Rhea" id="RHEA-COMP:11060"/>
        <dbReference type="Rhea" id="RHEA-COMP:11605"/>
        <dbReference type="ChEBI" id="CHEBI:15377"/>
        <dbReference type="ChEBI" id="CHEBI:30013"/>
        <dbReference type="ChEBI" id="CHEBI:43474"/>
        <dbReference type="ChEBI" id="CHEBI:61977"/>
        <dbReference type="EC" id="3.1.3.16"/>
    </reaction>
</comment>
<dbReference type="AlphaFoldDB" id="A0A022VV21"/>
<dbReference type="Pfam" id="PF13672">
    <property type="entry name" value="PP2C_2"/>
    <property type="match status" value="1"/>
</dbReference>
<dbReference type="PANTHER" id="PTHR12320">
    <property type="entry name" value="PROTEIN PHOSPHATASE 2C"/>
    <property type="match status" value="1"/>
</dbReference>
<keyword evidence="1" id="KW-0904">Protein phosphatase</keyword>
<dbReference type="GO" id="GO:0004722">
    <property type="term" value="F:protein serine/threonine phosphatase activity"/>
    <property type="evidence" value="ECO:0007669"/>
    <property type="project" value="UniProtKB-EC"/>
</dbReference>
<comment type="catalytic activity">
    <reaction evidence="1">
        <text>O-phospho-L-seryl-[protein] + H2O = L-seryl-[protein] + phosphate</text>
        <dbReference type="Rhea" id="RHEA:20629"/>
        <dbReference type="Rhea" id="RHEA-COMP:9863"/>
        <dbReference type="Rhea" id="RHEA-COMP:11604"/>
        <dbReference type="ChEBI" id="CHEBI:15377"/>
        <dbReference type="ChEBI" id="CHEBI:29999"/>
        <dbReference type="ChEBI" id="CHEBI:43474"/>
        <dbReference type="ChEBI" id="CHEBI:83421"/>
        <dbReference type="EC" id="3.1.3.16"/>
    </reaction>
</comment>
<dbReference type="HOGENOM" id="CLU_029404_7_2_1"/>
<sequence>MATVALPSRAASCFVQVPRYGLYNINILPRRTRRVCVTTTRRQYNGGRREFSSGSPLESRPKISFRLAVSSSGKGRRFSPDRNFYNFHPQVHDALGIQSPNYYDRKANRPDSGEDSFFISKIGYDNEAFAFGVADGVGGWSESGIDPADFSHSFCGHMAETALNWESSPESLRAMTLMRLGYEKTLLDKAVFAGSSTACIGVARKDGSVQLANLGDSGSLLFRLAAVHHYSVPQTHDFNTPYQLAAVPELIRRQSYLFGGKQFEDMPQDAAVTNCSLQHGDVLVLATDGVFDNLNNQEVLKLVTARMMATGAWTGTSDMGISASDNLEALTKPGGLKFGNNRIKPKKAIAASEEADPQGKGHTLQALLAVTIAGEAKIASMDFRRDGPFAKEYQRYRPWDHYRGGKPDDITVVALVAVEEGRSPASNP</sequence>
<dbReference type="PROSITE" id="PS51746">
    <property type="entry name" value="PPM_2"/>
    <property type="match status" value="1"/>
</dbReference>
<keyword evidence="1" id="KW-0378">Hydrolase</keyword>
<keyword evidence="1" id="KW-0479">Metal-binding</keyword>
<dbReference type="Gene3D" id="3.60.40.10">
    <property type="entry name" value="PPM-type phosphatase domain"/>
    <property type="match status" value="1"/>
</dbReference>
<dbReference type="InterPro" id="IPR001932">
    <property type="entry name" value="PPM-type_phosphatase-like_dom"/>
</dbReference>